<dbReference type="Gene3D" id="1.10.10.10">
    <property type="entry name" value="Winged helix-like DNA-binding domain superfamily/Winged helix DNA-binding domain"/>
    <property type="match status" value="1"/>
</dbReference>
<feature type="domain" description="HTH luxR-type" evidence="2">
    <location>
        <begin position="147"/>
        <end position="212"/>
    </location>
</feature>
<sequence length="245" mass="27451">MVTGSCKFGIVISKAPIIQNGLGNIIANHFPEYELSYCRALEELTLLQLRRADLVIADLSGDIRHPKSICEQYYKLLTQYLDIHWIFIVPRLLYPLAVEMLLRPESTLLSQVDPVDVVVNAIRAGSISAERISQSLLSPEPGDFDEEEDKSALLTLSERRVLRLIGKGWGINQVAMLLKKSNKTVSAQKNSAMRRLSLRSNAEMYAWINSAQGMRELNLASAYGEQTEWKRNVQSGMLLSSKAVS</sequence>
<dbReference type="InterPro" id="IPR016032">
    <property type="entry name" value="Sig_transdc_resp-reg_C-effctor"/>
</dbReference>
<dbReference type="GO" id="GO:0006355">
    <property type="term" value="P:regulation of DNA-templated transcription"/>
    <property type="evidence" value="ECO:0007669"/>
    <property type="project" value="InterPro"/>
</dbReference>
<dbReference type="SUPFAM" id="SSF46894">
    <property type="entry name" value="C-terminal effector domain of the bipartite response regulators"/>
    <property type="match status" value="1"/>
</dbReference>
<reference evidence="3" key="1">
    <citation type="submission" date="2021-04" db="EMBL/GenBank/DDBJ databases">
        <title>Difference and commonality of drug resistance evolution in various bacteria. and drug sensitivity profiles.</title>
        <authorList>
            <person name="Maeda T."/>
            <person name="Shibai A."/>
            <person name="Kawada K."/>
            <person name="Kotani H."/>
            <person name="Tarusawa Y."/>
            <person name="Tanabe K."/>
            <person name="Furusawa C."/>
        </authorList>
    </citation>
    <scope>NUCLEOTIDE SEQUENCE</scope>
    <source>
        <strain evidence="3">JCM 8580</strain>
    </source>
</reference>
<evidence type="ECO:0000256" key="1">
    <source>
        <dbReference type="ARBA" id="ARBA00023125"/>
    </source>
</evidence>
<dbReference type="SMART" id="SM00421">
    <property type="entry name" value="HTH_LUXR"/>
    <property type="match status" value="1"/>
</dbReference>
<gene>
    <name evidence="3" type="ORF">ENKO_37280</name>
</gene>
<proteinExistence type="predicted"/>
<dbReference type="AlphaFoldDB" id="A0AA86MEU5"/>
<dbReference type="RefSeq" id="WP_088220684.1">
    <property type="nucleotide sequence ID" value="NZ_AP024590.1"/>
</dbReference>
<dbReference type="PANTHER" id="PTHR43214:SF30">
    <property type="entry name" value="TRANSCRIPTION FACTOR YJJQ-RELATED"/>
    <property type="match status" value="1"/>
</dbReference>
<dbReference type="EMBL" id="AP024590">
    <property type="protein sequence ID" value="BCU57134.1"/>
    <property type="molecule type" value="Genomic_DNA"/>
</dbReference>
<dbReference type="PANTHER" id="PTHR43214">
    <property type="entry name" value="TWO-COMPONENT RESPONSE REGULATOR"/>
    <property type="match status" value="1"/>
</dbReference>
<protein>
    <submittedName>
        <fullName evidence="3">Helix-turn-helix transcriptional regulator</fullName>
    </submittedName>
</protein>
<dbReference type="InterPro" id="IPR036388">
    <property type="entry name" value="WH-like_DNA-bd_sf"/>
</dbReference>
<keyword evidence="1" id="KW-0238">DNA-binding</keyword>
<organism evidence="3 4">
    <name type="scientific">Enterobacter kobei</name>
    <dbReference type="NCBI Taxonomy" id="208224"/>
    <lineage>
        <taxon>Bacteria</taxon>
        <taxon>Pseudomonadati</taxon>
        <taxon>Pseudomonadota</taxon>
        <taxon>Gammaproteobacteria</taxon>
        <taxon>Enterobacterales</taxon>
        <taxon>Enterobacteriaceae</taxon>
        <taxon>Enterobacter</taxon>
        <taxon>Enterobacter cloacae complex</taxon>
    </lineage>
</organism>
<dbReference type="Proteomes" id="UP000682928">
    <property type="component" value="Chromosome"/>
</dbReference>
<dbReference type="InterPro" id="IPR039420">
    <property type="entry name" value="WalR-like"/>
</dbReference>
<name>A0AA86MEU5_9ENTR</name>
<evidence type="ECO:0000259" key="2">
    <source>
        <dbReference type="PROSITE" id="PS50043"/>
    </source>
</evidence>
<dbReference type="GO" id="GO:0003677">
    <property type="term" value="F:DNA binding"/>
    <property type="evidence" value="ECO:0007669"/>
    <property type="project" value="UniProtKB-KW"/>
</dbReference>
<dbReference type="InterPro" id="IPR000792">
    <property type="entry name" value="Tscrpt_reg_LuxR_C"/>
</dbReference>
<accession>A0AA86MEU5</accession>
<dbReference type="PROSITE" id="PS50043">
    <property type="entry name" value="HTH_LUXR_2"/>
    <property type="match status" value="1"/>
</dbReference>
<dbReference type="Pfam" id="PF00196">
    <property type="entry name" value="GerE"/>
    <property type="match status" value="1"/>
</dbReference>
<dbReference type="CDD" id="cd06170">
    <property type="entry name" value="LuxR_C_like"/>
    <property type="match status" value="1"/>
</dbReference>
<evidence type="ECO:0000313" key="3">
    <source>
        <dbReference type="EMBL" id="BCU57134.1"/>
    </source>
</evidence>
<evidence type="ECO:0000313" key="4">
    <source>
        <dbReference type="Proteomes" id="UP000682928"/>
    </source>
</evidence>